<evidence type="ECO:0000256" key="1">
    <source>
        <dbReference type="SAM" id="MobiDB-lite"/>
    </source>
</evidence>
<comment type="caution">
    <text evidence="2">The sequence shown here is derived from an EMBL/GenBank/DDBJ whole genome shotgun (WGS) entry which is preliminary data.</text>
</comment>
<proteinExistence type="predicted"/>
<name>A0A699K385_TANCI</name>
<protein>
    <submittedName>
        <fullName evidence="2">Uncharacterized protein</fullName>
    </submittedName>
</protein>
<evidence type="ECO:0000313" key="2">
    <source>
        <dbReference type="EMBL" id="GFA73200.1"/>
    </source>
</evidence>
<sequence length="184" mass="21393">KKRIGSRKKRAASSSSKHKSPKKQKVNDQESEDSDKEHRKCLKVVPDDDKAMDYESLDVKSLIVDCESQVLGTNKAADVHVYKLTRVNRSYKHFSTFFRMLKVLNRQDLLDLHKIIMERFPANDPEGYDLKLWGDLKTLVESKKRYPLTKEILKKMLSSRLKAETEGTLALDLIKFIKLQIEEK</sequence>
<accession>A0A699K385</accession>
<dbReference type="AlphaFoldDB" id="A0A699K385"/>
<gene>
    <name evidence="2" type="ORF">Tci_645172</name>
</gene>
<feature type="region of interest" description="Disordered" evidence="1">
    <location>
        <begin position="1"/>
        <end position="41"/>
    </location>
</feature>
<organism evidence="2">
    <name type="scientific">Tanacetum cinerariifolium</name>
    <name type="common">Dalmatian daisy</name>
    <name type="synonym">Chrysanthemum cinerariifolium</name>
    <dbReference type="NCBI Taxonomy" id="118510"/>
    <lineage>
        <taxon>Eukaryota</taxon>
        <taxon>Viridiplantae</taxon>
        <taxon>Streptophyta</taxon>
        <taxon>Embryophyta</taxon>
        <taxon>Tracheophyta</taxon>
        <taxon>Spermatophyta</taxon>
        <taxon>Magnoliopsida</taxon>
        <taxon>eudicotyledons</taxon>
        <taxon>Gunneridae</taxon>
        <taxon>Pentapetalae</taxon>
        <taxon>asterids</taxon>
        <taxon>campanulids</taxon>
        <taxon>Asterales</taxon>
        <taxon>Asteraceae</taxon>
        <taxon>Asteroideae</taxon>
        <taxon>Anthemideae</taxon>
        <taxon>Anthemidinae</taxon>
        <taxon>Tanacetum</taxon>
    </lineage>
</organism>
<feature type="non-terminal residue" evidence="2">
    <location>
        <position position="1"/>
    </location>
</feature>
<reference evidence="2" key="1">
    <citation type="journal article" date="2019" name="Sci. Rep.">
        <title>Draft genome of Tanacetum cinerariifolium, the natural source of mosquito coil.</title>
        <authorList>
            <person name="Yamashiro T."/>
            <person name="Shiraishi A."/>
            <person name="Satake H."/>
            <person name="Nakayama K."/>
        </authorList>
    </citation>
    <scope>NUCLEOTIDE SEQUENCE</scope>
</reference>
<feature type="compositionally biased region" description="Basic residues" evidence="1">
    <location>
        <begin position="1"/>
        <end position="24"/>
    </location>
</feature>
<dbReference type="EMBL" id="BKCJ010477417">
    <property type="protein sequence ID" value="GFA73200.1"/>
    <property type="molecule type" value="Genomic_DNA"/>
</dbReference>